<proteinExistence type="predicted"/>
<dbReference type="EMBL" id="MHSR01000008">
    <property type="protein sequence ID" value="OHA47120.1"/>
    <property type="molecule type" value="Genomic_DNA"/>
</dbReference>
<protein>
    <submittedName>
        <fullName evidence="1">Uncharacterized protein</fullName>
    </submittedName>
</protein>
<dbReference type="Proteomes" id="UP000178869">
    <property type="component" value="Unassembled WGS sequence"/>
</dbReference>
<name>A0A1G2PFM1_9BACT</name>
<organism evidence="1 2">
    <name type="scientific">Candidatus Terrybacteria bacterium RIFCSPHIGHO2_01_FULL_43_35</name>
    <dbReference type="NCBI Taxonomy" id="1802361"/>
    <lineage>
        <taxon>Bacteria</taxon>
        <taxon>Candidatus Terryibacteriota</taxon>
    </lineage>
</organism>
<sequence>MNGNKIEQRSNPEIPGTEIELSVVEPRGDKNFMIAFTALTKNKCMAYNWAIEQVLKREDLQPFHQVGATSPNGNHEPGYHAWEVWQKTDKERLTALLPEIIQRAKEHVDIFGHFNAEIE</sequence>
<comment type="caution">
    <text evidence="1">The sequence shown here is derived from an EMBL/GenBank/DDBJ whole genome shotgun (WGS) entry which is preliminary data.</text>
</comment>
<gene>
    <name evidence="1" type="ORF">A2828_04115</name>
</gene>
<accession>A0A1G2PFM1</accession>
<dbReference type="AlphaFoldDB" id="A0A1G2PFM1"/>
<reference evidence="1 2" key="1">
    <citation type="journal article" date="2016" name="Nat. Commun.">
        <title>Thousands of microbial genomes shed light on interconnected biogeochemical processes in an aquifer system.</title>
        <authorList>
            <person name="Anantharaman K."/>
            <person name="Brown C.T."/>
            <person name="Hug L.A."/>
            <person name="Sharon I."/>
            <person name="Castelle C.J."/>
            <person name="Probst A.J."/>
            <person name="Thomas B.C."/>
            <person name="Singh A."/>
            <person name="Wilkins M.J."/>
            <person name="Karaoz U."/>
            <person name="Brodie E.L."/>
            <person name="Williams K.H."/>
            <person name="Hubbard S.S."/>
            <person name="Banfield J.F."/>
        </authorList>
    </citation>
    <scope>NUCLEOTIDE SEQUENCE [LARGE SCALE GENOMIC DNA]</scope>
</reference>
<evidence type="ECO:0000313" key="1">
    <source>
        <dbReference type="EMBL" id="OHA47120.1"/>
    </source>
</evidence>
<evidence type="ECO:0000313" key="2">
    <source>
        <dbReference type="Proteomes" id="UP000178869"/>
    </source>
</evidence>